<evidence type="ECO:0000313" key="2">
    <source>
        <dbReference type="Proteomes" id="UP000540556"/>
    </source>
</evidence>
<dbReference type="Proteomes" id="UP000540556">
    <property type="component" value="Unassembled WGS sequence"/>
</dbReference>
<dbReference type="EMBL" id="JABEQK010000002">
    <property type="protein sequence ID" value="MBB2204254.1"/>
    <property type="molecule type" value="Genomic_DNA"/>
</dbReference>
<dbReference type="AlphaFoldDB" id="A0A7W4KC81"/>
<protein>
    <submittedName>
        <fullName evidence="1">Uncharacterized protein</fullName>
    </submittedName>
</protein>
<accession>A0A7W4KC81</accession>
<dbReference type="RefSeq" id="WP_182948082.1">
    <property type="nucleotide sequence ID" value="NZ_JABEQK010000002.1"/>
</dbReference>
<organism evidence="1 2">
    <name type="scientific">Gluconacetobacter takamatsuzukensis</name>
    <dbReference type="NCBI Taxonomy" id="1286190"/>
    <lineage>
        <taxon>Bacteria</taxon>
        <taxon>Pseudomonadati</taxon>
        <taxon>Pseudomonadota</taxon>
        <taxon>Alphaproteobacteria</taxon>
        <taxon>Acetobacterales</taxon>
        <taxon>Acetobacteraceae</taxon>
        <taxon>Gluconacetobacter</taxon>
    </lineage>
</organism>
<reference evidence="1 2" key="1">
    <citation type="submission" date="2020-04" db="EMBL/GenBank/DDBJ databases">
        <title>Description of novel Gluconacetobacter.</title>
        <authorList>
            <person name="Sombolestani A."/>
        </authorList>
    </citation>
    <scope>NUCLEOTIDE SEQUENCE [LARGE SCALE GENOMIC DNA]</scope>
    <source>
        <strain evidence="1 2">LMG 27800</strain>
    </source>
</reference>
<sequence length="55" mass="6077">MRTVTMPLAWFSLPVALTVPFRHILSRPAVIGRLDRLSGGIFMGFGLTLALADRH</sequence>
<name>A0A7W4KC81_9PROT</name>
<gene>
    <name evidence="1" type="ORF">HLH27_04375</name>
</gene>
<keyword evidence="2" id="KW-1185">Reference proteome</keyword>
<proteinExistence type="predicted"/>
<evidence type="ECO:0000313" key="1">
    <source>
        <dbReference type="EMBL" id="MBB2204254.1"/>
    </source>
</evidence>
<comment type="caution">
    <text evidence="1">The sequence shown here is derived from an EMBL/GenBank/DDBJ whole genome shotgun (WGS) entry which is preliminary data.</text>
</comment>